<proteinExistence type="predicted"/>
<dbReference type="InterPro" id="IPR029046">
    <property type="entry name" value="LolA/LolB/LppX"/>
</dbReference>
<dbReference type="Proteomes" id="UP000823896">
    <property type="component" value="Unassembled WGS sequence"/>
</dbReference>
<sequence>MKKKIMIIAAAAVVVIAFLFLILREKPFEDRLQQTLGSLNSYLLEGVMEVADGEDTKSYDVTVKYLKQDDQDYFRVAMKDSGMNQEQEIIRNAEGVFVVTPTLNQIFKFQGNWPANSLKPYLLQSMCEIAAKEDAQIEKAGDSYKVSASVSYPNNRNFTQQEMVFSSDMKIEDVQIFDDDHVLQMKMTFSKADYEPGLTTEDFQVPQQLEKETSADQVTNDDLPLMPMETFGAVLSNSSVVENEGKVQHVLEYTGEKNFTIVEEVVESEETTQTIIMSGSLVDGLDMVGRYDGNHMTTVINSVRFTIYSDDLSEAEMSAVLQSMQVVVMK</sequence>
<protein>
    <recommendedName>
        <fullName evidence="3">Outer membrane lipoprotein-sorting protein</fullName>
    </recommendedName>
</protein>
<dbReference type="Gene3D" id="2.50.20.10">
    <property type="entry name" value="Lipoprotein localisation LolA/LolB/LppX"/>
    <property type="match status" value="1"/>
</dbReference>
<organism evidence="1 2">
    <name type="scientific">Candidatus Merdibacter merdavium</name>
    <dbReference type="NCBI Taxonomy" id="2838692"/>
    <lineage>
        <taxon>Bacteria</taxon>
        <taxon>Bacillati</taxon>
        <taxon>Bacillota</taxon>
        <taxon>Erysipelotrichia</taxon>
        <taxon>Erysipelotrichales</taxon>
        <taxon>Erysipelotrichaceae</taxon>
        <taxon>Merdibacter</taxon>
    </lineage>
</organism>
<comment type="caution">
    <text evidence="1">The sequence shown here is derived from an EMBL/GenBank/DDBJ whole genome shotgun (WGS) entry which is preliminary data.</text>
</comment>
<dbReference type="EMBL" id="DWWM01000053">
    <property type="protein sequence ID" value="HJC37105.1"/>
    <property type="molecule type" value="Genomic_DNA"/>
</dbReference>
<reference evidence="1" key="2">
    <citation type="submission" date="2021-04" db="EMBL/GenBank/DDBJ databases">
        <authorList>
            <person name="Gilroy R."/>
        </authorList>
    </citation>
    <scope>NUCLEOTIDE SEQUENCE</scope>
    <source>
        <strain evidence="1">CHK187-11901</strain>
    </source>
</reference>
<dbReference type="AlphaFoldDB" id="A0A9D2NRE0"/>
<dbReference type="SUPFAM" id="SSF89392">
    <property type="entry name" value="Prokaryotic lipoproteins and lipoprotein localization factors"/>
    <property type="match status" value="1"/>
</dbReference>
<evidence type="ECO:0000313" key="2">
    <source>
        <dbReference type="Proteomes" id="UP000823896"/>
    </source>
</evidence>
<accession>A0A9D2NRE0</accession>
<name>A0A9D2NRE0_9FIRM</name>
<evidence type="ECO:0000313" key="1">
    <source>
        <dbReference type="EMBL" id="HJC37105.1"/>
    </source>
</evidence>
<gene>
    <name evidence="1" type="ORF">H9702_08265</name>
</gene>
<reference evidence="1" key="1">
    <citation type="journal article" date="2021" name="PeerJ">
        <title>Extensive microbial diversity within the chicken gut microbiome revealed by metagenomics and culture.</title>
        <authorList>
            <person name="Gilroy R."/>
            <person name="Ravi A."/>
            <person name="Getino M."/>
            <person name="Pursley I."/>
            <person name="Horton D.L."/>
            <person name="Alikhan N.F."/>
            <person name="Baker D."/>
            <person name="Gharbi K."/>
            <person name="Hall N."/>
            <person name="Watson M."/>
            <person name="Adriaenssens E.M."/>
            <person name="Foster-Nyarko E."/>
            <person name="Jarju S."/>
            <person name="Secka A."/>
            <person name="Antonio M."/>
            <person name="Oren A."/>
            <person name="Chaudhuri R.R."/>
            <person name="La Ragione R."/>
            <person name="Hildebrand F."/>
            <person name="Pallen M.J."/>
        </authorList>
    </citation>
    <scope>NUCLEOTIDE SEQUENCE</scope>
    <source>
        <strain evidence="1">CHK187-11901</strain>
    </source>
</reference>
<evidence type="ECO:0008006" key="3">
    <source>
        <dbReference type="Google" id="ProtNLM"/>
    </source>
</evidence>